<feature type="transmembrane region" description="Helical" evidence="5">
    <location>
        <begin position="36"/>
        <end position="57"/>
    </location>
</feature>
<keyword evidence="7" id="KW-1185">Reference proteome</keyword>
<comment type="caution">
    <text evidence="6">The sequence shown here is derived from an EMBL/GenBank/DDBJ whole genome shotgun (WGS) entry which is preliminary data.</text>
</comment>
<evidence type="ECO:0000256" key="1">
    <source>
        <dbReference type="ARBA" id="ARBA00004141"/>
    </source>
</evidence>
<dbReference type="PANTHER" id="PTHR12489:SF1">
    <property type="entry name" value="LP10272P"/>
    <property type="match status" value="1"/>
</dbReference>
<evidence type="ECO:0000313" key="6">
    <source>
        <dbReference type="EMBL" id="KHN81263.1"/>
    </source>
</evidence>
<dbReference type="AlphaFoldDB" id="A0A0B2VIC6"/>
<proteinExistence type="predicted"/>
<dbReference type="OrthoDB" id="5873721at2759"/>
<feature type="non-terminal residue" evidence="6">
    <location>
        <position position="1"/>
    </location>
</feature>
<evidence type="ECO:0000256" key="3">
    <source>
        <dbReference type="ARBA" id="ARBA00022989"/>
    </source>
</evidence>
<feature type="transmembrane region" description="Helical" evidence="5">
    <location>
        <begin position="6"/>
        <end position="24"/>
    </location>
</feature>
<dbReference type="PANTHER" id="PTHR12489">
    <property type="entry name" value="LIPOMA HMGIC FUSION PARTNER-LIKE PROTEIN"/>
    <property type="match status" value="1"/>
</dbReference>
<dbReference type="Proteomes" id="UP000031036">
    <property type="component" value="Unassembled WGS sequence"/>
</dbReference>
<evidence type="ECO:0000313" key="7">
    <source>
        <dbReference type="Proteomes" id="UP000031036"/>
    </source>
</evidence>
<dbReference type="GO" id="GO:0005886">
    <property type="term" value="C:plasma membrane"/>
    <property type="evidence" value="ECO:0007669"/>
    <property type="project" value="TreeGrafter"/>
</dbReference>
<reference evidence="6 7" key="1">
    <citation type="submission" date="2014-11" db="EMBL/GenBank/DDBJ databases">
        <title>Genetic blueprint of the zoonotic pathogen Toxocara canis.</title>
        <authorList>
            <person name="Zhu X.-Q."/>
            <person name="Korhonen P.K."/>
            <person name="Cai H."/>
            <person name="Young N.D."/>
            <person name="Nejsum P."/>
            <person name="von Samson-Himmelstjerna G."/>
            <person name="Boag P.R."/>
            <person name="Tan P."/>
            <person name="Li Q."/>
            <person name="Min J."/>
            <person name="Yang Y."/>
            <person name="Wang X."/>
            <person name="Fang X."/>
            <person name="Hall R.S."/>
            <person name="Hofmann A."/>
            <person name="Sternberg P.W."/>
            <person name="Jex A.R."/>
            <person name="Gasser R.B."/>
        </authorList>
    </citation>
    <scope>NUCLEOTIDE SEQUENCE [LARGE SCALE GENOMIC DNA]</scope>
    <source>
        <strain evidence="6">PN_DK_2014</strain>
    </source>
</reference>
<dbReference type="InterPro" id="IPR019372">
    <property type="entry name" value="LHFPL"/>
</dbReference>
<name>A0A0B2VIC6_TOXCA</name>
<keyword evidence="4 5" id="KW-0472">Membrane</keyword>
<dbReference type="STRING" id="6265.A0A0B2VIC6"/>
<accession>A0A0B2VIC6</accession>
<feature type="transmembrane region" description="Helical" evidence="5">
    <location>
        <begin position="144"/>
        <end position="166"/>
    </location>
</feature>
<dbReference type="OMA" id="KELLCHN"/>
<gene>
    <name evidence="6" type="primary">LHFPL4</name>
    <name evidence="6" type="ORF">Tcan_07128</name>
</gene>
<evidence type="ECO:0000256" key="2">
    <source>
        <dbReference type="ARBA" id="ARBA00022692"/>
    </source>
</evidence>
<dbReference type="Pfam" id="PF10242">
    <property type="entry name" value="L_HMGIC_fpl"/>
    <property type="match status" value="1"/>
</dbReference>
<dbReference type="GO" id="GO:0007605">
    <property type="term" value="P:sensory perception of sound"/>
    <property type="evidence" value="ECO:0007669"/>
    <property type="project" value="TreeGrafter"/>
</dbReference>
<organism evidence="6 7">
    <name type="scientific">Toxocara canis</name>
    <name type="common">Canine roundworm</name>
    <dbReference type="NCBI Taxonomy" id="6265"/>
    <lineage>
        <taxon>Eukaryota</taxon>
        <taxon>Metazoa</taxon>
        <taxon>Ecdysozoa</taxon>
        <taxon>Nematoda</taxon>
        <taxon>Chromadorea</taxon>
        <taxon>Rhabditida</taxon>
        <taxon>Spirurina</taxon>
        <taxon>Ascaridomorpha</taxon>
        <taxon>Ascaridoidea</taxon>
        <taxon>Toxocaridae</taxon>
        <taxon>Toxocara</taxon>
    </lineage>
</organism>
<evidence type="ECO:0000256" key="5">
    <source>
        <dbReference type="SAM" id="Phobius"/>
    </source>
</evidence>
<comment type="subcellular location">
    <subcellularLocation>
        <location evidence="1">Membrane</location>
        <topology evidence="1">Multi-pass membrane protein</topology>
    </subcellularLocation>
</comment>
<feature type="transmembrane region" description="Helical" evidence="5">
    <location>
        <begin position="63"/>
        <end position="87"/>
    </location>
</feature>
<feature type="transmembrane region" description="Helical" evidence="5">
    <location>
        <begin position="94"/>
        <end position="117"/>
    </location>
</feature>
<dbReference type="EMBL" id="JPKZ01001548">
    <property type="protein sequence ID" value="KHN81263.1"/>
    <property type="molecule type" value="Genomic_DNA"/>
</dbReference>
<sequence length="209" mass="23073">HPVQYSHLIAILLNAALQFSALVHPRWIDSAKGGYFGLYSYCAATGCPFRMLAVKVFSKGFSIAALLMLVATIFSFLAAFSITLLILMRDRYVFLLSASTQLISALATLLACVVYPWGWGSGKVREICLSYSYDPGVCELGSGFILALVLVFDHFCLSLFGFMLTIKQPLRTSEIYSISVYSTKQRKKLLRSHSYHGSLHSNGSSKMAT</sequence>
<keyword evidence="2 5" id="KW-0812">Transmembrane</keyword>
<keyword evidence="3 5" id="KW-1133">Transmembrane helix</keyword>
<evidence type="ECO:0000256" key="4">
    <source>
        <dbReference type="ARBA" id="ARBA00023136"/>
    </source>
</evidence>
<protein>
    <submittedName>
        <fullName evidence="6">Lipoma HMGIC fusion partner-like 4 protein</fullName>
    </submittedName>
</protein>